<evidence type="ECO:0000256" key="2">
    <source>
        <dbReference type="ARBA" id="ARBA00022741"/>
    </source>
</evidence>
<sequence length="237" mass="26175">MQEIIVAKDLIKSYDGTQNVLDGLDFAIRPGEWTNIMGPSGSGKTTLLNIVSGLDKPTSGSISINGVDISRHSENELARFRRENLGLVFQQYHLMTFLTALENVMLAQHFHSVVDETEAKDVLAKVGLGHRLHHRPAHMSGGEQQRVCIARALVNRPKLLLADEPTGNLDQKNSKIVLDIFKELHAEGHTIVMVTHAEEIGKMGDRLLRLLDGRIIADICNSDRGSGEQHYCKAVNA</sequence>
<dbReference type="InterPro" id="IPR027417">
    <property type="entry name" value="P-loop_NTPase"/>
</dbReference>
<evidence type="ECO:0000313" key="6">
    <source>
        <dbReference type="Proteomes" id="UP001254848"/>
    </source>
</evidence>
<accession>A0ABU3NTJ3</accession>
<evidence type="ECO:0000313" key="5">
    <source>
        <dbReference type="EMBL" id="MDT8900128.1"/>
    </source>
</evidence>
<dbReference type="PROSITE" id="PS00211">
    <property type="entry name" value="ABC_TRANSPORTER_1"/>
    <property type="match status" value="1"/>
</dbReference>
<dbReference type="InterPro" id="IPR017911">
    <property type="entry name" value="MacB-like_ATP-bd"/>
</dbReference>
<reference evidence="5 6" key="1">
    <citation type="submission" date="2023-07" db="EMBL/GenBank/DDBJ databases">
        <title>The novel representative of Negativicutes class, Anaeroselena agilis gen. nov. sp. nov.</title>
        <authorList>
            <person name="Prokofeva M.I."/>
            <person name="Elcheninov A.G."/>
            <person name="Klyukina A."/>
            <person name="Kublanov I.V."/>
            <person name="Frolov E.N."/>
            <person name="Podosokorskaya O.A."/>
        </authorList>
    </citation>
    <scope>NUCLEOTIDE SEQUENCE [LARGE SCALE GENOMIC DNA]</scope>
    <source>
        <strain evidence="5 6">4137-cl</strain>
    </source>
</reference>
<dbReference type="SUPFAM" id="SSF52540">
    <property type="entry name" value="P-loop containing nucleoside triphosphate hydrolases"/>
    <property type="match status" value="1"/>
</dbReference>
<dbReference type="InterPro" id="IPR003439">
    <property type="entry name" value="ABC_transporter-like_ATP-bd"/>
</dbReference>
<comment type="caution">
    <text evidence="5">The sequence shown here is derived from an EMBL/GenBank/DDBJ whole genome shotgun (WGS) entry which is preliminary data.</text>
</comment>
<proteinExistence type="predicted"/>
<evidence type="ECO:0000259" key="4">
    <source>
        <dbReference type="PROSITE" id="PS50893"/>
    </source>
</evidence>
<dbReference type="InterPro" id="IPR003593">
    <property type="entry name" value="AAA+_ATPase"/>
</dbReference>
<dbReference type="PROSITE" id="PS50893">
    <property type="entry name" value="ABC_TRANSPORTER_2"/>
    <property type="match status" value="1"/>
</dbReference>
<organism evidence="5 6">
    <name type="scientific">Anaeroselena agilis</name>
    <dbReference type="NCBI Taxonomy" id="3063788"/>
    <lineage>
        <taxon>Bacteria</taxon>
        <taxon>Bacillati</taxon>
        <taxon>Bacillota</taxon>
        <taxon>Negativicutes</taxon>
        <taxon>Acetonemataceae</taxon>
        <taxon>Anaeroselena</taxon>
    </lineage>
</organism>
<keyword evidence="6" id="KW-1185">Reference proteome</keyword>
<dbReference type="Pfam" id="PF00005">
    <property type="entry name" value="ABC_tran"/>
    <property type="match status" value="1"/>
</dbReference>
<keyword evidence="2" id="KW-0547">Nucleotide-binding</keyword>
<dbReference type="Proteomes" id="UP001254848">
    <property type="component" value="Unassembled WGS sequence"/>
</dbReference>
<dbReference type="RefSeq" id="WP_413778686.1">
    <property type="nucleotide sequence ID" value="NZ_JAUOZS010000001.1"/>
</dbReference>
<dbReference type="GO" id="GO:0005524">
    <property type="term" value="F:ATP binding"/>
    <property type="evidence" value="ECO:0007669"/>
    <property type="project" value="UniProtKB-KW"/>
</dbReference>
<dbReference type="CDD" id="cd03255">
    <property type="entry name" value="ABC_MJ0796_LolCDE_FtsE"/>
    <property type="match status" value="1"/>
</dbReference>
<evidence type="ECO:0000256" key="1">
    <source>
        <dbReference type="ARBA" id="ARBA00022448"/>
    </source>
</evidence>
<evidence type="ECO:0000256" key="3">
    <source>
        <dbReference type="ARBA" id="ARBA00022840"/>
    </source>
</evidence>
<dbReference type="SMART" id="SM00382">
    <property type="entry name" value="AAA"/>
    <property type="match status" value="1"/>
</dbReference>
<protein>
    <submittedName>
        <fullName evidence="5">ABC transporter ATP-binding protein</fullName>
    </submittedName>
</protein>
<dbReference type="EMBL" id="JAUOZS010000001">
    <property type="protein sequence ID" value="MDT8900128.1"/>
    <property type="molecule type" value="Genomic_DNA"/>
</dbReference>
<keyword evidence="1" id="KW-0813">Transport</keyword>
<dbReference type="Gene3D" id="3.40.50.300">
    <property type="entry name" value="P-loop containing nucleotide triphosphate hydrolases"/>
    <property type="match status" value="1"/>
</dbReference>
<dbReference type="PANTHER" id="PTHR24220">
    <property type="entry name" value="IMPORT ATP-BINDING PROTEIN"/>
    <property type="match status" value="1"/>
</dbReference>
<dbReference type="InterPro" id="IPR017871">
    <property type="entry name" value="ABC_transporter-like_CS"/>
</dbReference>
<keyword evidence="3 5" id="KW-0067">ATP-binding</keyword>
<feature type="domain" description="ABC transporter" evidence="4">
    <location>
        <begin position="5"/>
        <end position="237"/>
    </location>
</feature>
<gene>
    <name evidence="5" type="ORF">Q4T40_02615</name>
</gene>
<name>A0ABU3NTJ3_9FIRM</name>
<dbReference type="InterPro" id="IPR015854">
    <property type="entry name" value="ABC_transpr_LolD-like"/>
</dbReference>